<evidence type="ECO:0000313" key="3">
    <source>
        <dbReference type="Proteomes" id="UP001341281"/>
    </source>
</evidence>
<reference evidence="2 3" key="1">
    <citation type="submission" date="2024-02" db="EMBL/GenBank/DDBJ databases">
        <title>High-quality chromosome-scale genome assembly of Pensacola bahiagrass (Paspalum notatum Flugge var. saurae).</title>
        <authorList>
            <person name="Vega J.M."/>
            <person name="Podio M."/>
            <person name="Orjuela J."/>
            <person name="Siena L.A."/>
            <person name="Pessino S.C."/>
            <person name="Combes M.C."/>
            <person name="Mariac C."/>
            <person name="Albertini E."/>
            <person name="Pupilli F."/>
            <person name="Ortiz J.P.A."/>
            <person name="Leblanc O."/>
        </authorList>
    </citation>
    <scope>NUCLEOTIDE SEQUENCE [LARGE SCALE GENOMIC DNA]</scope>
    <source>
        <strain evidence="2">R1</strain>
        <tissue evidence="2">Leaf</tissue>
    </source>
</reference>
<gene>
    <name evidence="2" type="ORF">U9M48_018818</name>
</gene>
<evidence type="ECO:0000313" key="2">
    <source>
        <dbReference type="EMBL" id="WVZ70125.1"/>
    </source>
</evidence>
<dbReference type="AlphaFoldDB" id="A0AAQ3TBF8"/>
<accession>A0AAQ3TBF8</accession>
<feature type="non-terminal residue" evidence="2">
    <location>
        <position position="1"/>
    </location>
</feature>
<proteinExistence type="predicted"/>
<protein>
    <recommendedName>
        <fullName evidence="1">Reverse transcriptase zinc-binding domain-containing protein</fullName>
    </recommendedName>
</protein>
<sequence length="207" mass="23436">MAPWKILALSCPSLYSHVTKRAIKGRTVWDALENNAWVRDLRGGGIGSCRSVGVGLHRGVEDQHIWAPSSTGVFSTKSAYRCLFVGAIEFEPRKDIWKTWAPPRCKLVFIWLAVLNRCWTADRLARRGLQHPKRYPLCDQEEETVQHLLISCVFARIVWFAILERTGLHQAAPAWCIWKHKNGCVFEGASPSFDSFMSIVAEKANLS</sequence>
<keyword evidence="3" id="KW-1185">Reference proteome</keyword>
<dbReference type="EMBL" id="CP144748">
    <property type="protein sequence ID" value="WVZ70125.1"/>
    <property type="molecule type" value="Genomic_DNA"/>
</dbReference>
<evidence type="ECO:0000259" key="1">
    <source>
        <dbReference type="Pfam" id="PF13966"/>
    </source>
</evidence>
<dbReference type="InterPro" id="IPR026960">
    <property type="entry name" value="RVT-Znf"/>
</dbReference>
<name>A0AAQ3TBF8_PASNO</name>
<feature type="domain" description="Reverse transcriptase zinc-binding" evidence="1">
    <location>
        <begin position="74"/>
        <end position="159"/>
    </location>
</feature>
<organism evidence="2 3">
    <name type="scientific">Paspalum notatum var. saurae</name>
    <dbReference type="NCBI Taxonomy" id="547442"/>
    <lineage>
        <taxon>Eukaryota</taxon>
        <taxon>Viridiplantae</taxon>
        <taxon>Streptophyta</taxon>
        <taxon>Embryophyta</taxon>
        <taxon>Tracheophyta</taxon>
        <taxon>Spermatophyta</taxon>
        <taxon>Magnoliopsida</taxon>
        <taxon>Liliopsida</taxon>
        <taxon>Poales</taxon>
        <taxon>Poaceae</taxon>
        <taxon>PACMAD clade</taxon>
        <taxon>Panicoideae</taxon>
        <taxon>Andropogonodae</taxon>
        <taxon>Paspaleae</taxon>
        <taxon>Paspalinae</taxon>
        <taxon>Paspalum</taxon>
    </lineage>
</organism>
<dbReference type="Pfam" id="PF13966">
    <property type="entry name" value="zf-RVT"/>
    <property type="match status" value="1"/>
</dbReference>
<dbReference type="Proteomes" id="UP001341281">
    <property type="component" value="Chromosome 04"/>
</dbReference>